<dbReference type="FunFam" id="2.40.10.10:FF:000001">
    <property type="entry name" value="Periplasmic serine protease DegS"/>
    <property type="match status" value="1"/>
</dbReference>
<keyword evidence="2" id="KW-0645">Protease</keyword>
<dbReference type="InterPro" id="IPR009003">
    <property type="entry name" value="Peptidase_S1_PA"/>
</dbReference>
<dbReference type="SUPFAM" id="SSF50156">
    <property type="entry name" value="PDZ domain-like"/>
    <property type="match status" value="1"/>
</dbReference>
<dbReference type="RefSeq" id="WP_124541805.1">
    <property type="nucleotide sequence ID" value="NZ_QUSW01000005.1"/>
</dbReference>
<comment type="similarity">
    <text evidence="1">Belongs to the peptidase S1C family.</text>
</comment>
<dbReference type="Pfam" id="PF13180">
    <property type="entry name" value="PDZ_2"/>
    <property type="match status" value="1"/>
</dbReference>
<evidence type="ECO:0000256" key="5">
    <source>
        <dbReference type="SAM" id="SignalP"/>
    </source>
</evidence>
<gene>
    <name evidence="7" type="ORF">DZC73_18220</name>
</gene>
<feature type="domain" description="PDZ" evidence="6">
    <location>
        <begin position="255"/>
        <end position="343"/>
    </location>
</feature>
<reference evidence="7 8" key="1">
    <citation type="submission" date="2018-08" db="EMBL/GenBank/DDBJ databases">
        <authorList>
            <person name="Khan S.A."/>
            <person name="Jeon C.O."/>
            <person name="Chun B.H."/>
            <person name="Jeong S.E."/>
        </authorList>
    </citation>
    <scope>NUCLEOTIDE SEQUENCE [LARGE SCALE GENOMIC DNA]</scope>
    <source>
        <strain evidence="7 8">S-16</strain>
    </source>
</reference>
<keyword evidence="3" id="KW-0378">Hydrolase</keyword>
<dbReference type="Proteomes" id="UP000267464">
    <property type="component" value="Unassembled WGS sequence"/>
</dbReference>
<comment type="caution">
    <text evidence="7">The sequence shown here is derived from an EMBL/GenBank/DDBJ whole genome shotgun (WGS) entry which is preliminary data.</text>
</comment>
<dbReference type="GO" id="GO:0006508">
    <property type="term" value="P:proteolysis"/>
    <property type="evidence" value="ECO:0007669"/>
    <property type="project" value="UniProtKB-KW"/>
</dbReference>
<dbReference type="InterPro" id="IPR051201">
    <property type="entry name" value="Chloro_Bact_Ser_Proteases"/>
</dbReference>
<dbReference type="EMBL" id="QUSW01000005">
    <property type="protein sequence ID" value="RQP23062.1"/>
    <property type="molecule type" value="Genomic_DNA"/>
</dbReference>
<reference evidence="7 8" key="2">
    <citation type="submission" date="2018-12" db="EMBL/GenBank/DDBJ databases">
        <title>Rhizobacter gummiphilus sp. nov., a rubber-degrading bacterium isolated from the soil of a botanical garden in Japan.</title>
        <authorList>
            <person name="Shunsuke S.S."/>
        </authorList>
    </citation>
    <scope>NUCLEOTIDE SEQUENCE [LARGE SCALE GENOMIC DNA]</scope>
    <source>
        <strain evidence="7 8">S-16</strain>
    </source>
</reference>
<dbReference type="InterPro" id="IPR001940">
    <property type="entry name" value="Peptidase_S1C"/>
</dbReference>
<organism evidence="7 8">
    <name type="scientific">Piscinibacter terrae</name>
    <dbReference type="NCBI Taxonomy" id="2496871"/>
    <lineage>
        <taxon>Bacteria</taxon>
        <taxon>Pseudomonadati</taxon>
        <taxon>Pseudomonadota</taxon>
        <taxon>Betaproteobacteria</taxon>
        <taxon>Burkholderiales</taxon>
        <taxon>Sphaerotilaceae</taxon>
        <taxon>Piscinibacter</taxon>
    </lineage>
</organism>
<dbReference type="SUPFAM" id="SSF50494">
    <property type="entry name" value="Trypsin-like serine proteases"/>
    <property type="match status" value="1"/>
</dbReference>
<evidence type="ECO:0000256" key="1">
    <source>
        <dbReference type="ARBA" id="ARBA00010541"/>
    </source>
</evidence>
<dbReference type="GO" id="GO:0004252">
    <property type="term" value="F:serine-type endopeptidase activity"/>
    <property type="evidence" value="ECO:0007669"/>
    <property type="project" value="InterPro"/>
</dbReference>
<protein>
    <submittedName>
        <fullName evidence="7">PDZ domain-containing protein</fullName>
    </submittedName>
</protein>
<dbReference type="PRINTS" id="PR00834">
    <property type="entry name" value="PROTEASES2C"/>
</dbReference>
<evidence type="ECO:0000259" key="6">
    <source>
        <dbReference type="SMART" id="SM00228"/>
    </source>
</evidence>
<keyword evidence="8" id="KW-1185">Reference proteome</keyword>
<feature type="chain" id="PRO_5018240822" evidence="5">
    <location>
        <begin position="21"/>
        <end position="357"/>
    </location>
</feature>
<dbReference type="Gene3D" id="2.40.10.10">
    <property type="entry name" value="Trypsin-like serine proteases"/>
    <property type="match status" value="2"/>
</dbReference>
<dbReference type="InterPro" id="IPR043504">
    <property type="entry name" value="Peptidase_S1_PA_chymotrypsin"/>
</dbReference>
<dbReference type="InterPro" id="IPR036034">
    <property type="entry name" value="PDZ_sf"/>
</dbReference>
<dbReference type="PANTHER" id="PTHR43343:SF3">
    <property type="entry name" value="PROTEASE DO-LIKE 8, CHLOROPLASTIC"/>
    <property type="match status" value="1"/>
</dbReference>
<keyword evidence="5" id="KW-0732">Signal</keyword>
<name>A0A3N7IWB6_9BURK</name>
<accession>A0A3N7IWB6</accession>
<dbReference type="OrthoDB" id="8520726at2"/>
<evidence type="ECO:0000256" key="4">
    <source>
        <dbReference type="ARBA" id="ARBA00022825"/>
    </source>
</evidence>
<keyword evidence="4" id="KW-0720">Serine protease</keyword>
<proteinExistence type="inferred from homology"/>
<dbReference type="Gene3D" id="2.30.42.10">
    <property type="match status" value="1"/>
</dbReference>
<dbReference type="AlphaFoldDB" id="A0A3N7IWB6"/>
<dbReference type="SMART" id="SM00228">
    <property type="entry name" value="PDZ"/>
    <property type="match status" value="1"/>
</dbReference>
<dbReference type="InterPro" id="IPR001478">
    <property type="entry name" value="PDZ"/>
</dbReference>
<evidence type="ECO:0000313" key="7">
    <source>
        <dbReference type="EMBL" id="RQP23062.1"/>
    </source>
</evidence>
<feature type="signal peptide" evidence="5">
    <location>
        <begin position="1"/>
        <end position="20"/>
    </location>
</feature>
<evidence type="ECO:0000313" key="8">
    <source>
        <dbReference type="Proteomes" id="UP000267464"/>
    </source>
</evidence>
<evidence type="ECO:0000256" key="3">
    <source>
        <dbReference type="ARBA" id="ARBA00022801"/>
    </source>
</evidence>
<dbReference type="PANTHER" id="PTHR43343">
    <property type="entry name" value="PEPTIDASE S12"/>
    <property type="match status" value="1"/>
</dbReference>
<sequence>MRLSTVLFVALFALSPSLQARPAAPPRAITPRGPLAAEELNNIAVFKASSPSVVNITALGLERDFFSLDVQQVPQGTGTGFVWDVQGHVVTNFHVIQGASGARVTLADQSSYKAELVGAFPDRDIAVLKIAAPAAKLRALPVGSSRDLQVGQKVYAIGNPFGLDQTLTTGIVSALNREIESVTRRTIKGGIQTDAAINPGNSGGPLLDSAGRLIGVNTAIFSPSGASAGIGFAIPVDEVNRIVPRLIRDGRMVRPSLGVTGGGAEINRALGLPKGVALLRVQRNGPAARAGLKPFTRGDNGIVQGDVITAVDDEAVETMDDMLTVLERLEPGNPCTLTIWRAGATRKQTVTLAESED</sequence>
<evidence type="ECO:0000256" key="2">
    <source>
        <dbReference type="ARBA" id="ARBA00022670"/>
    </source>
</evidence>
<dbReference type="Pfam" id="PF13365">
    <property type="entry name" value="Trypsin_2"/>
    <property type="match status" value="1"/>
</dbReference>